<keyword evidence="2" id="KW-1185">Reference proteome</keyword>
<feature type="non-terminal residue" evidence="1">
    <location>
        <position position="1"/>
    </location>
</feature>
<protein>
    <submittedName>
        <fullName evidence="1">Uncharacterized protein</fullName>
    </submittedName>
</protein>
<dbReference type="AlphaFoldDB" id="A0AAV5WAE5"/>
<evidence type="ECO:0000313" key="1">
    <source>
        <dbReference type="EMBL" id="GMT28685.1"/>
    </source>
</evidence>
<comment type="caution">
    <text evidence="1">The sequence shown here is derived from an EMBL/GenBank/DDBJ whole genome shotgun (WGS) entry which is preliminary data.</text>
</comment>
<sequence length="112" mass="13050">EERLQDQLDYRRREFYQRVEELTKRFEYSRKHVKDLGALESAIDTICEGIHALPPIDNRGRMAGSKPIRDKRVFQIPQIGKPGRKRLAIDDGQSRPISRIAKSNIQVCMKCL</sequence>
<dbReference type="Proteomes" id="UP001432322">
    <property type="component" value="Unassembled WGS sequence"/>
</dbReference>
<gene>
    <name evidence="1" type="ORF">PFISCL1PPCAC_19982</name>
</gene>
<reference evidence="1" key="1">
    <citation type="submission" date="2023-10" db="EMBL/GenBank/DDBJ databases">
        <title>Genome assembly of Pristionchus species.</title>
        <authorList>
            <person name="Yoshida K."/>
            <person name="Sommer R.J."/>
        </authorList>
    </citation>
    <scope>NUCLEOTIDE SEQUENCE</scope>
    <source>
        <strain evidence="1">RS5133</strain>
    </source>
</reference>
<organism evidence="1 2">
    <name type="scientific">Pristionchus fissidentatus</name>
    <dbReference type="NCBI Taxonomy" id="1538716"/>
    <lineage>
        <taxon>Eukaryota</taxon>
        <taxon>Metazoa</taxon>
        <taxon>Ecdysozoa</taxon>
        <taxon>Nematoda</taxon>
        <taxon>Chromadorea</taxon>
        <taxon>Rhabditida</taxon>
        <taxon>Rhabditina</taxon>
        <taxon>Diplogasteromorpha</taxon>
        <taxon>Diplogasteroidea</taxon>
        <taxon>Neodiplogasteridae</taxon>
        <taxon>Pristionchus</taxon>
    </lineage>
</organism>
<name>A0AAV5WAE5_9BILA</name>
<accession>A0AAV5WAE5</accession>
<dbReference type="EMBL" id="BTSY01000005">
    <property type="protein sequence ID" value="GMT28685.1"/>
    <property type="molecule type" value="Genomic_DNA"/>
</dbReference>
<evidence type="ECO:0000313" key="2">
    <source>
        <dbReference type="Proteomes" id="UP001432322"/>
    </source>
</evidence>
<proteinExistence type="predicted"/>
<feature type="non-terminal residue" evidence="1">
    <location>
        <position position="112"/>
    </location>
</feature>